<accession>A0AAJ0CMB5</accession>
<evidence type="ECO:0000259" key="2">
    <source>
        <dbReference type="Pfam" id="PF12697"/>
    </source>
</evidence>
<dbReference type="InterPro" id="IPR052897">
    <property type="entry name" value="Sec-Metab_Biosynth_Hydrolase"/>
</dbReference>
<dbReference type="InterPro" id="IPR001138">
    <property type="entry name" value="Zn2Cys6_DnaBD"/>
</dbReference>
<reference evidence="3" key="1">
    <citation type="submission" date="2023-06" db="EMBL/GenBank/DDBJ databases">
        <title>Conoideocrella luteorostrata (Hypocreales: Clavicipitaceae), a potential biocontrol fungus for elongate hemlock scale in United States Christmas tree production areas.</title>
        <authorList>
            <person name="Barrett H."/>
            <person name="Lovett B."/>
            <person name="Macias A.M."/>
            <person name="Stajich J.E."/>
            <person name="Kasson M.T."/>
        </authorList>
    </citation>
    <scope>NUCLEOTIDE SEQUENCE</scope>
    <source>
        <strain evidence="3">ARSEF 14590</strain>
    </source>
</reference>
<dbReference type="PANTHER" id="PTHR37017:SF11">
    <property type="entry name" value="ESTERASE_LIPASE_THIOESTERASE DOMAIN-CONTAINING PROTEIN"/>
    <property type="match status" value="1"/>
</dbReference>
<dbReference type="CDD" id="cd00067">
    <property type="entry name" value="GAL4"/>
    <property type="match status" value="1"/>
</dbReference>
<evidence type="ECO:0000313" key="4">
    <source>
        <dbReference type="Proteomes" id="UP001251528"/>
    </source>
</evidence>
<dbReference type="SUPFAM" id="SSF53474">
    <property type="entry name" value="alpha/beta-Hydrolases"/>
    <property type="match status" value="1"/>
</dbReference>
<name>A0AAJ0CMB5_9HYPO</name>
<organism evidence="3 4">
    <name type="scientific">Conoideocrella luteorostrata</name>
    <dbReference type="NCBI Taxonomy" id="1105319"/>
    <lineage>
        <taxon>Eukaryota</taxon>
        <taxon>Fungi</taxon>
        <taxon>Dikarya</taxon>
        <taxon>Ascomycota</taxon>
        <taxon>Pezizomycotina</taxon>
        <taxon>Sordariomycetes</taxon>
        <taxon>Hypocreomycetidae</taxon>
        <taxon>Hypocreales</taxon>
        <taxon>Clavicipitaceae</taxon>
        <taxon>Conoideocrella</taxon>
    </lineage>
</organism>
<dbReference type="PANTHER" id="PTHR37017">
    <property type="entry name" value="AB HYDROLASE-1 DOMAIN-CONTAINING PROTEIN-RELATED"/>
    <property type="match status" value="1"/>
</dbReference>
<keyword evidence="4" id="KW-1185">Reference proteome</keyword>
<dbReference type="Gene3D" id="3.40.50.1820">
    <property type="entry name" value="alpha/beta hydrolase"/>
    <property type="match status" value="1"/>
</dbReference>
<gene>
    <name evidence="3" type="ORF">QQS21_006661</name>
</gene>
<dbReference type="GO" id="GO:0008270">
    <property type="term" value="F:zinc ion binding"/>
    <property type="evidence" value="ECO:0007669"/>
    <property type="project" value="InterPro"/>
</dbReference>
<dbReference type="GO" id="GO:0000981">
    <property type="term" value="F:DNA-binding transcription factor activity, RNA polymerase II-specific"/>
    <property type="evidence" value="ECO:0007669"/>
    <property type="project" value="InterPro"/>
</dbReference>
<keyword evidence="1" id="KW-0539">Nucleus</keyword>
<evidence type="ECO:0000313" key="3">
    <source>
        <dbReference type="EMBL" id="KAK2595614.1"/>
    </source>
</evidence>
<protein>
    <recommendedName>
        <fullName evidence="2">AB hydrolase-1 domain-containing protein</fullName>
    </recommendedName>
</protein>
<dbReference type="InterPro" id="IPR029058">
    <property type="entry name" value="AB_hydrolase_fold"/>
</dbReference>
<dbReference type="Pfam" id="PF12697">
    <property type="entry name" value="Abhydrolase_6"/>
    <property type="match status" value="1"/>
</dbReference>
<evidence type="ECO:0000256" key="1">
    <source>
        <dbReference type="ARBA" id="ARBA00023242"/>
    </source>
</evidence>
<dbReference type="Proteomes" id="UP001251528">
    <property type="component" value="Unassembled WGS sequence"/>
</dbReference>
<proteinExistence type="predicted"/>
<sequence length="452" mass="49898">MAPSIEKPVIVLVQGSFQLPEAYYKLADALKALGYSVVQPLLPSLTDHEKPDFASKSLSDDALVVGSEVRRLVEQGKKVVLVMHSYGGLVGNEAVTKDLSFIERQSNGLSGGVVHLFYFAALILTLGQSVLDVFGESPNNDVKPHGRFTIKDPANILYHDLPPAEAKEWELKIIDQSYAVQETKVTNEAFRHVPSTFVVCEKDRGPPPVYQEKFGETAGSKIQKMSCGHSPMLSHTKDLTGMIDQAAEEDKGTHMQPPAAVSFRPDTVFPQCDFQRPSCSPCVRAGNECEGYNRGLDIVRYVKGDACRATLQPIQIPINSTPSNRAVGIQALWGNFQCRHLPSTSEAHDEGISAWLRAASKMREADRMAETASVSLCLRLLGQETGSQTMTRDGLRLYGETLGLLRHCVEDLHCCPRQRRKALLTSMLLQAADIAMFGTPQKFSIWDWRPDE</sequence>
<feature type="domain" description="AB hydrolase-1" evidence="2">
    <location>
        <begin position="10"/>
        <end position="236"/>
    </location>
</feature>
<comment type="caution">
    <text evidence="3">The sequence shown here is derived from an EMBL/GenBank/DDBJ whole genome shotgun (WGS) entry which is preliminary data.</text>
</comment>
<dbReference type="EMBL" id="JASWJB010000126">
    <property type="protein sequence ID" value="KAK2595614.1"/>
    <property type="molecule type" value="Genomic_DNA"/>
</dbReference>
<dbReference type="AlphaFoldDB" id="A0AAJ0CMB5"/>
<dbReference type="InterPro" id="IPR000073">
    <property type="entry name" value="AB_hydrolase_1"/>
</dbReference>